<dbReference type="PANTHER" id="PTHR47893">
    <property type="entry name" value="REGULATORY PROTEIN PCHR"/>
    <property type="match status" value="1"/>
</dbReference>
<keyword evidence="3" id="KW-0804">Transcription</keyword>
<dbReference type="GO" id="GO:0003700">
    <property type="term" value="F:DNA-binding transcription factor activity"/>
    <property type="evidence" value="ECO:0007669"/>
    <property type="project" value="InterPro"/>
</dbReference>
<dbReference type="PANTHER" id="PTHR47893:SF1">
    <property type="entry name" value="REGULATORY PROTEIN PCHR"/>
    <property type="match status" value="1"/>
</dbReference>
<evidence type="ECO:0000256" key="3">
    <source>
        <dbReference type="ARBA" id="ARBA00023163"/>
    </source>
</evidence>
<feature type="domain" description="HTH araC/xylS-type" evidence="4">
    <location>
        <begin position="239"/>
        <end position="337"/>
    </location>
</feature>
<dbReference type="InterPro" id="IPR018060">
    <property type="entry name" value="HTH_AraC"/>
</dbReference>
<keyword evidence="2" id="KW-0238">DNA-binding</keyword>
<dbReference type="Gene3D" id="1.10.10.60">
    <property type="entry name" value="Homeodomain-like"/>
    <property type="match status" value="2"/>
</dbReference>
<accession>A0A9D2PMQ0</accession>
<evidence type="ECO:0000313" key="5">
    <source>
        <dbReference type="EMBL" id="HJC63903.1"/>
    </source>
</evidence>
<evidence type="ECO:0000259" key="4">
    <source>
        <dbReference type="PROSITE" id="PS01124"/>
    </source>
</evidence>
<reference evidence="5" key="1">
    <citation type="journal article" date="2021" name="PeerJ">
        <title>Extensive microbial diversity within the chicken gut microbiome revealed by metagenomics and culture.</title>
        <authorList>
            <person name="Gilroy R."/>
            <person name="Ravi A."/>
            <person name="Getino M."/>
            <person name="Pursley I."/>
            <person name="Horton D.L."/>
            <person name="Alikhan N.F."/>
            <person name="Baker D."/>
            <person name="Gharbi K."/>
            <person name="Hall N."/>
            <person name="Watson M."/>
            <person name="Adriaenssens E.M."/>
            <person name="Foster-Nyarko E."/>
            <person name="Jarju S."/>
            <person name="Secka A."/>
            <person name="Antonio M."/>
            <person name="Oren A."/>
            <person name="Chaudhuri R.R."/>
            <person name="La Ragione R."/>
            <person name="Hildebrand F."/>
            <person name="Pallen M.J."/>
        </authorList>
    </citation>
    <scope>NUCLEOTIDE SEQUENCE</scope>
    <source>
        <strain evidence="5">ChiBcec2-3848</strain>
    </source>
</reference>
<evidence type="ECO:0000313" key="6">
    <source>
        <dbReference type="Proteomes" id="UP000823886"/>
    </source>
</evidence>
<reference evidence="5" key="2">
    <citation type="submission" date="2021-04" db="EMBL/GenBank/DDBJ databases">
        <authorList>
            <person name="Gilroy R."/>
        </authorList>
    </citation>
    <scope>NUCLEOTIDE SEQUENCE</scope>
    <source>
        <strain evidence="5">ChiBcec2-3848</strain>
    </source>
</reference>
<name>A0A9D2PMQ0_9FIRM</name>
<proteinExistence type="predicted"/>
<dbReference type="PRINTS" id="PR00032">
    <property type="entry name" value="HTHARAC"/>
</dbReference>
<dbReference type="InterPro" id="IPR009057">
    <property type="entry name" value="Homeodomain-like_sf"/>
</dbReference>
<dbReference type="InterPro" id="IPR020449">
    <property type="entry name" value="Tscrpt_reg_AraC-type_HTH"/>
</dbReference>
<dbReference type="AlphaFoldDB" id="A0A9D2PMQ0"/>
<keyword evidence="1" id="KW-0805">Transcription regulation</keyword>
<dbReference type="Proteomes" id="UP000823886">
    <property type="component" value="Unassembled WGS sequence"/>
</dbReference>
<organism evidence="5 6">
    <name type="scientific">Candidatus Blautia merdavium</name>
    <dbReference type="NCBI Taxonomy" id="2838494"/>
    <lineage>
        <taxon>Bacteria</taxon>
        <taxon>Bacillati</taxon>
        <taxon>Bacillota</taxon>
        <taxon>Clostridia</taxon>
        <taxon>Lachnospirales</taxon>
        <taxon>Lachnospiraceae</taxon>
        <taxon>Blautia</taxon>
    </lineage>
</organism>
<evidence type="ECO:0000256" key="1">
    <source>
        <dbReference type="ARBA" id="ARBA00023015"/>
    </source>
</evidence>
<comment type="caution">
    <text evidence="5">The sequence shown here is derived from an EMBL/GenBank/DDBJ whole genome shotgun (WGS) entry which is preliminary data.</text>
</comment>
<dbReference type="SMART" id="SM00342">
    <property type="entry name" value="HTH_ARAC"/>
    <property type="match status" value="1"/>
</dbReference>
<protein>
    <submittedName>
        <fullName evidence="5">Helix-turn-helix domain-containing protein</fullName>
    </submittedName>
</protein>
<dbReference type="GO" id="GO:0043565">
    <property type="term" value="F:sequence-specific DNA binding"/>
    <property type="evidence" value="ECO:0007669"/>
    <property type="project" value="InterPro"/>
</dbReference>
<dbReference type="Pfam" id="PF12833">
    <property type="entry name" value="HTH_18"/>
    <property type="match status" value="1"/>
</dbReference>
<sequence>MADCENHLVDCKKEVMPVRTGFEQLCLSHLPQLGLKPAKKGLEEKNGVGFTFVPEPGVGKGYLWTYPINAACSLTIYDVVFHQDMSFHYHHPAALTVAVSSPSSAEPALTKPCTNPENLVGYFLEEGAFGHTIPKNTPVRSIGIGLMPEFYEQQLPALMGQETTQVKKAACALDGTVSLPEVESILHQMAAYLPQAGSAGLRYEAKVFDLLAALLEWNDLTLSAPTAASISAKDQEAMQSLKHFLLQNYSTKVDLQRLAQMCYMSKSKLTYLFRMLYGTTIYEFILACRIDRAKELLADREKKLSEIAALVGYERQSSFSAAFHQKTGVTPNEFRRQFWNK</sequence>
<dbReference type="PROSITE" id="PS01124">
    <property type="entry name" value="HTH_ARAC_FAMILY_2"/>
    <property type="match status" value="1"/>
</dbReference>
<dbReference type="SUPFAM" id="SSF46689">
    <property type="entry name" value="Homeodomain-like"/>
    <property type="match status" value="2"/>
</dbReference>
<dbReference type="EMBL" id="DWVZ01000132">
    <property type="protein sequence ID" value="HJC63903.1"/>
    <property type="molecule type" value="Genomic_DNA"/>
</dbReference>
<gene>
    <name evidence="5" type="ORF">H9753_09865</name>
</gene>
<dbReference type="InterPro" id="IPR053142">
    <property type="entry name" value="PchR_regulatory_protein"/>
</dbReference>
<evidence type="ECO:0000256" key="2">
    <source>
        <dbReference type="ARBA" id="ARBA00023125"/>
    </source>
</evidence>